<dbReference type="AlphaFoldDB" id="A0A5N6L5H3"/>
<evidence type="ECO:0000313" key="3">
    <source>
        <dbReference type="Proteomes" id="UP000327013"/>
    </source>
</evidence>
<dbReference type="Proteomes" id="UP000327013">
    <property type="component" value="Unassembled WGS sequence"/>
</dbReference>
<feature type="compositionally biased region" description="Gly residues" evidence="1">
    <location>
        <begin position="42"/>
        <end position="56"/>
    </location>
</feature>
<evidence type="ECO:0000313" key="2">
    <source>
        <dbReference type="EMBL" id="KAB8945653.1"/>
    </source>
</evidence>
<name>A0A5N6L5H3_9ROSI</name>
<sequence>MSSLGNEVGGTELAGDATEKADRTGGNPGILNSGAYNTVGKEIGGAGSEGLGGKVGGETDRAEEGKTGQIGDVEDGDQFVDKSLTFVQAGCSTQGAGYDSDDSSVVVYKPMSQEVSNSAGLVDLREIVPYVQDMLKQSEYFVEGDLLEGVKKGEGLKESVVLNLNRGGSTSNYMLGGEVEQSVNEEVLEIEPLDAFHANSKGKGSDWVLERVKSLCHV</sequence>
<organism evidence="2 3">
    <name type="scientific">Carpinus fangiana</name>
    <dbReference type="NCBI Taxonomy" id="176857"/>
    <lineage>
        <taxon>Eukaryota</taxon>
        <taxon>Viridiplantae</taxon>
        <taxon>Streptophyta</taxon>
        <taxon>Embryophyta</taxon>
        <taxon>Tracheophyta</taxon>
        <taxon>Spermatophyta</taxon>
        <taxon>Magnoliopsida</taxon>
        <taxon>eudicotyledons</taxon>
        <taxon>Gunneridae</taxon>
        <taxon>Pentapetalae</taxon>
        <taxon>rosids</taxon>
        <taxon>fabids</taxon>
        <taxon>Fagales</taxon>
        <taxon>Betulaceae</taxon>
        <taxon>Carpinus</taxon>
    </lineage>
</organism>
<feature type="compositionally biased region" description="Basic and acidic residues" evidence="1">
    <location>
        <begin position="57"/>
        <end position="66"/>
    </location>
</feature>
<keyword evidence="3" id="KW-1185">Reference proteome</keyword>
<dbReference type="EMBL" id="VIBQ01000131">
    <property type="protein sequence ID" value="KAB8945653.1"/>
    <property type="molecule type" value="Genomic_DNA"/>
</dbReference>
<feature type="region of interest" description="Disordered" evidence="1">
    <location>
        <begin position="1"/>
        <end position="75"/>
    </location>
</feature>
<evidence type="ECO:0000256" key="1">
    <source>
        <dbReference type="SAM" id="MobiDB-lite"/>
    </source>
</evidence>
<protein>
    <submittedName>
        <fullName evidence="2">Uncharacterized protein</fullName>
    </submittedName>
</protein>
<accession>A0A5N6L5H3</accession>
<proteinExistence type="predicted"/>
<gene>
    <name evidence="2" type="ORF">FH972_026849</name>
</gene>
<comment type="caution">
    <text evidence="2">The sequence shown here is derived from an EMBL/GenBank/DDBJ whole genome shotgun (WGS) entry which is preliminary data.</text>
</comment>
<reference evidence="2 3" key="1">
    <citation type="submission" date="2019-06" db="EMBL/GenBank/DDBJ databases">
        <title>A chromosomal-level reference genome of Carpinus fangiana (Coryloideae, Betulaceae).</title>
        <authorList>
            <person name="Yang X."/>
            <person name="Wang Z."/>
            <person name="Zhang L."/>
            <person name="Hao G."/>
            <person name="Liu J."/>
            <person name="Yang Y."/>
        </authorList>
    </citation>
    <scope>NUCLEOTIDE SEQUENCE [LARGE SCALE GENOMIC DNA]</scope>
    <source>
        <strain evidence="2">Cfa_2016G</strain>
        <tissue evidence="2">Leaf</tissue>
    </source>
</reference>